<name>A0A918U1C0_9ACTN</name>
<dbReference type="SUPFAM" id="SSF55144">
    <property type="entry name" value="LigT-like"/>
    <property type="match status" value="1"/>
</dbReference>
<evidence type="ECO:0008006" key="4">
    <source>
        <dbReference type="Google" id="ProtNLM"/>
    </source>
</evidence>
<dbReference type="InterPro" id="IPR009097">
    <property type="entry name" value="Cyclic_Pdiesterase"/>
</dbReference>
<evidence type="ECO:0000313" key="2">
    <source>
        <dbReference type="EMBL" id="GGX80119.1"/>
    </source>
</evidence>
<sequence>MVIAEDGSAGYEQDGPAVNGQDRQDTDRWPDVPGDTALTIKVPEADPLVRAGFPAHVTVLYPFVHTSRLDARFHSELTGLLAAHDAFTLTFAGFARYPGVLYLDPRPHDPVKALTVGLTSRWPELRPYRGLFGAGLDPHLTIANSEGPETQDAAYDALQAELAPRLPLQCRVREIHLVVWDGERWRDREVYRLAGGRTTRRRGQSGGSGAAPAGVTLAHLRSD</sequence>
<dbReference type="AlphaFoldDB" id="A0A918U1C0"/>
<proteinExistence type="predicted"/>
<accession>A0A918U1C0</accession>
<reference evidence="2" key="1">
    <citation type="journal article" date="2014" name="Int. J. Syst. Evol. Microbiol.">
        <title>Complete genome sequence of Corynebacterium casei LMG S-19264T (=DSM 44701T), isolated from a smear-ripened cheese.</title>
        <authorList>
            <consortium name="US DOE Joint Genome Institute (JGI-PGF)"/>
            <person name="Walter F."/>
            <person name="Albersmeier A."/>
            <person name="Kalinowski J."/>
            <person name="Ruckert C."/>
        </authorList>
    </citation>
    <scope>NUCLEOTIDE SEQUENCE</scope>
    <source>
        <strain evidence="2">JCM 4956</strain>
    </source>
</reference>
<protein>
    <recommendedName>
        <fullName evidence="4">2'-5' RNA ligase family protein</fullName>
    </recommendedName>
</protein>
<dbReference type="EMBL" id="BMWD01000022">
    <property type="protein sequence ID" value="GGX80119.1"/>
    <property type="molecule type" value="Genomic_DNA"/>
</dbReference>
<gene>
    <name evidence="2" type="ORF">GCM10010515_54740</name>
</gene>
<comment type="caution">
    <text evidence="2">The sequence shown here is derived from an EMBL/GenBank/DDBJ whole genome shotgun (WGS) entry which is preliminary data.</text>
</comment>
<dbReference type="Pfam" id="PF13563">
    <property type="entry name" value="2_5_RNA_ligase2"/>
    <property type="match status" value="1"/>
</dbReference>
<dbReference type="Gene3D" id="3.90.1140.10">
    <property type="entry name" value="Cyclic phosphodiesterase"/>
    <property type="match status" value="1"/>
</dbReference>
<feature type="region of interest" description="Disordered" evidence="1">
    <location>
        <begin position="198"/>
        <end position="223"/>
    </location>
</feature>
<evidence type="ECO:0000256" key="1">
    <source>
        <dbReference type="SAM" id="MobiDB-lite"/>
    </source>
</evidence>
<reference evidence="2" key="2">
    <citation type="submission" date="2020-09" db="EMBL/GenBank/DDBJ databases">
        <authorList>
            <person name="Sun Q."/>
            <person name="Ohkuma M."/>
        </authorList>
    </citation>
    <scope>NUCLEOTIDE SEQUENCE</scope>
    <source>
        <strain evidence="2">JCM 4956</strain>
    </source>
</reference>
<keyword evidence="3" id="KW-1185">Reference proteome</keyword>
<feature type="region of interest" description="Disordered" evidence="1">
    <location>
        <begin position="1"/>
        <end position="33"/>
    </location>
</feature>
<organism evidence="2 3">
    <name type="scientific">Streptomyces fructofermentans</name>
    <dbReference type="NCBI Taxonomy" id="152141"/>
    <lineage>
        <taxon>Bacteria</taxon>
        <taxon>Bacillati</taxon>
        <taxon>Actinomycetota</taxon>
        <taxon>Actinomycetes</taxon>
        <taxon>Kitasatosporales</taxon>
        <taxon>Streptomycetaceae</taxon>
        <taxon>Streptomyces</taxon>
    </lineage>
</organism>
<dbReference type="Proteomes" id="UP000645555">
    <property type="component" value="Unassembled WGS sequence"/>
</dbReference>
<evidence type="ECO:0000313" key="3">
    <source>
        <dbReference type="Proteomes" id="UP000645555"/>
    </source>
</evidence>